<feature type="compositionally biased region" description="Low complexity" evidence="8">
    <location>
        <begin position="211"/>
        <end position="223"/>
    </location>
</feature>
<comment type="similarity">
    <text evidence="1 7">Belongs to the PDK/BCKDK protein kinase family.</text>
</comment>
<keyword evidence="6 7" id="KW-0496">Mitochondrion</keyword>
<dbReference type="STRING" id="1344416.A0A139AHI8"/>
<dbReference type="InterPro" id="IPR039028">
    <property type="entry name" value="BCKD/PDK"/>
</dbReference>
<feature type="domain" description="Histidine kinase/HSP90-like ATPase" evidence="9">
    <location>
        <begin position="277"/>
        <end position="424"/>
    </location>
</feature>
<accession>A0A139AHI8</accession>
<feature type="compositionally biased region" description="Low complexity" evidence="8">
    <location>
        <begin position="18"/>
        <end position="28"/>
    </location>
</feature>
<keyword evidence="11" id="KW-1185">Reference proteome</keyword>
<dbReference type="Gene3D" id="3.30.565.10">
    <property type="entry name" value="Histidine kinase-like ATPase, C-terminal domain"/>
    <property type="match status" value="1"/>
</dbReference>
<comment type="subcellular location">
    <subcellularLocation>
        <location evidence="7">Mitochondrion matrix</location>
    </subcellularLocation>
</comment>
<dbReference type="OrthoDB" id="407390at2759"/>
<reference evidence="10 11" key="1">
    <citation type="journal article" date="2015" name="Genome Biol. Evol.">
        <title>Phylogenomic analyses indicate that early fungi evolved digesting cell walls of algal ancestors of land plants.</title>
        <authorList>
            <person name="Chang Y."/>
            <person name="Wang S."/>
            <person name="Sekimoto S."/>
            <person name="Aerts A.L."/>
            <person name="Choi C."/>
            <person name="Clum A."/>
            <person name="LaButti K.M."/>
            <person name="Lindquist E.A."/>
            <person name="Yee Ngan C."/>
            <person name="Ohm R.A."/>
            <person name="Salamov A.A."/>
            <person name="Grigoriev I.V."/>
            <person name="Spatafora J.W."/>
            <person name="Berbee M.L."/>
        </authorList>
    </citation>
    <scope>NUCLEOTIDE SEQUENCE [LARGE SCALE GENOMIC DNA]</scope>
    <source>
        <strain evidence="10 11">JEL478</strain>
    </source>
</reference>
<dbReference type="Pfam" id="PF10436">
    <property type="entry name" value="BCDHK_Adom3"/>
    <property type="match status" value="1"/>
</dbReference>
<sequence length="431" mass="47334">MQGRTGGCTLGAPRWVSSRRLSTDSQSSPTPHNAPHSGSHSNSHFYQTAALDKFASQLPRRLTLRQLAVFARNITPERLVAAANFGKHELTVRLARRIREFQRLPFAVGKDPHVEMAYDLYWAAFETFRKEPPINTLADNDRWCAVLRSQLDRHMVVIPQLALGFRGASKHMPSENVDKFMSGTLRSRIGRRVLAEHHLAMTDTLARKRNPASLSPSSPSTSPLDGDAHVGIVSPNIPAAPLVHHCASLAASRFLLRTGRPAPRVVVDGHTDAQFTYIRDHAEYVLYELISNAARFSDYEHGRRVARGDLPPGSEPPPIRVTVALSPPRDPAPTITFRVSDTGGGIPASLMPHLWSYSHPSKFSNFSLVPRMAGKVAETSEVEVNLGIGLPMCRVYAEYWGGSIDVVSSEGYGTDVYVVLGLGNRGENVGE</sequence>
<evidence type="ECO:0000256" key="1">
    <source>
        <dbReference type="ARBA" id="ARBA00006155"/>
    </source>
</evidence>
<dbReference type="InterPro" id="IPR018955">
    <property type="entry name" value="BCDHK/PDK_N"/>
</dbReference>
<keyword evidence="3 7" id="KW-0547">Nucleotide-binding</keyword>
<evidence type="ECO:0000256" key="8">
    <source>
        <dbReference type="SAM" id="MobiDB-lite"/>
    </source>
</evidence>
<dbReference type="SUPFAM" id="SSF69012">
    <property type="entry name" value="alpha-ketoacid dehydrogenase kinase, N-terminal domain"/>
    <property type="match status" value="1"/>
</dbReference>
<evidence type="ECO:0000256" key="7">
    <source>
        <dbReference type="RuleBase" id="RU366032"/>
    </source>
</evidence>
<dbReference type="Proteomes" id="UP000070544">
    <property type="component" value="Unassembled WGS sequence"/>
</dbReference>
<evidence type="ECO:0000259" key="9">
    <source>
        <dbReference type="SMART" id="SM00387"/>
    </source>
</evidence>
<dbReference type="Gene3D" id="1.20.140.20">
    <property type="entry name" value="Alpha-ketoacid/pyruvate dehydrogenase kinase, N-terminal domain"/>
    <property type="match status" value="1"/>
</dbReference>
<dbReference type="EMBL" id="KQ965756">
    <property type="protein sequence ID" value="KXS16198.1"/>
    <property type="molecule type" value="Genomic_DNA"/>
</dbReference>
<dbReference type="InterPro" id="IPR003594">
    <property type="entry name" value="HATPase_dom"/>
</dbReference>
<dbReference type="AlphaFoldDB" id="A0A139AHI8"/>
<keyword evidence="2 7" id="KW-0808">Transferase</keyword>
<dbReference type="PRINTS" id="PR00344">
    <property type="entry name" value="BCTRLSENSOR"/>
</dbReference>
<dbReference type="InterPro" id="IPR036784">
    <property type="entry name" value="AK/P_DHK_N_sf"/>
</dbReference>
<evidence type="ECO:0000313" key="11">
    <source>
        <dbReference type="Proteomes" id="UP000070544"/>
    </source>
</evidence>
<organism evidence="10 11">
    <name type="scientific">Gonapodya prolifera (strain JEL478)</name>
    <name type="common">Monoblepharis prolifera</name>
    <dbReference type="NCBI Taxonomy" id="1344416"/>
    <lineage>
        <taxon>Eukaryota</taxon>
        <taxon>Fungi</taxon>
        <taxon>Fungi incertae sedis</taxon>
        <taxon>Chytridiomycota</taxon>
        <taxon>Chytridiomycota incertae sedis</taxon>
        <taxon>Monoblepharidomycetes</taxon>
        <taxon>Monoblepharidales</taxon>
        <taxon>Gonapodyaceae</taxon>
        <taxon>Gonapodya</taxon>
    </lineage>
</organism>
<feature type="region of interest" description="Disordered" evidence="8">
    <location>
        <begin position="18"/>
        <end position="42"/>
    </location>
</feature>
<dbReference type="EC" id="2.7.11.-" evidence="7"/>
<name>A0A139AHI8_GONPJ</name>
<dbReference type="GO" id="GO:0004740">
    <property type="term" value="F:pyruvate dehydrogenase (acetyl-transferring) kinase activity"/>
    <property type="evidence" value="ECO:0007669"/>
    <property type="project" value="TreeGrafter"/>
</dbReference>
<proteinExistence type="inferred from homology"/>
<dbReference type="OMA" id="ICEAQEH"/>
<dbReference type="PANTHER" id="PTHR11947:SF25">
    <property type="entry name" value="[PYRUVATE DEHYDROGENASE (ACETYL-TRANSFERRING)] KINASE 2, MITOCHONDRIAL"/>
    <property type="match status" value="1"/>
</dbReference>
<dbReference type="PANTHER" id="PTHR11947">
    <property type="entry name" value="PYRUVATE DEHYDROGENASE KINASE"/>
    <property type="match status" value="1"/>
</dbReference>
<dbReference type="SUPFAM" id="SSF55874">
    <property type="entry name" value="ATPase domain of HSP90 chaperone/DNA topoisomerase II/histidine kinase"/>
    <property type="match status" value="1"/>
</dbReference>
<evidence type="ECO:0000256" key="4">
    <source>
        <dbReference type="ARBA" id="ARBA00022777"/>
    </source>
</evidence>
<evidence type="ECO:0000256" key="3">
    <source>
        <dbReference type="ARBA" id="ARBA00022741"/>
    </source>
</evidence>
<evidence type="ECO:0000256" key="5">
    <source>
        <dbReference type="ARBA" id="ARBA00022840"/>
    </source>
</evidence>
<protein>
    <recommendedName>
        <fullName evidence="7">Protein-serine/threonine kinase</fullName>
        <ecNumber evidence="7">2.7.11.-</ecNumber>
    </recommendedName>
</protein>
<dbReference type="SMART" id="SM00387">
    <property type="entry name" value="HATPase_c"/>
    <property type="match status" value="1"/>
</dbReference>
<evidence type="ECO:0000256" key="2">
    <source>
        <dbReference type="ARBA" id="ARBA00022679"/>
    </source>
</evidence>
<evidence type="ECO:0000256" key="6">
    <source>
        <dbReference type="ARBA" id="ARBA00023128"/>
    </source>
</evidence>
<keyword evidence="5 7" id="KW-0067">ATP-binding</keyword>
<dbReference type="GO" id="GO:0005524">
    <property type="term" value="F:ATP binding"/>
    <property type="evidence" value="ECO:0007669"/>
    <property type="project" value="UniProtKB-UniRule"/>
</dbReference>
<evidence type="ECO:0000313" key="10">
    <source>
        <dbReference type="EMBL" id="KXS16198.1"/>
    </source>
</evidence>
<keyword evidence="4 7" id="KW-0418">Kinase</keyword>
<feature type="region of interest" description="Disordered" evidence="8">
    <location>
        <begin position="205"/>
        <end position="229"/>
    </location>
</feature>
<dbReference type="Pfam" id="PF02518">
    <property type="entry name" value="HATPase_c"/>
    <property type="match status" value="1"/>
</dbReference>
<dbReference type="InterPro" id="IPR004358">
    <property type="entry name" value="Sig_transdc_His_kin-like_C"/>
</dbReference>
<gene>
    <name evidence="10" type="ORF">M427DRAFT_98112</name>
</gene>
<dbReference type="InterPro" id="IPR036890">
    <property type="entry name" value="HATPase_C_sf"/>
</dbReference>
<dbReference type="GO" id="GO:0010906">
    <property type="term" value="P:regulation of glucose metabolic process"/>
    <property type="evidence" value="ECO:0007669"/>
    <property type="project" value="TreeGrafter"/>
</dbReference>
<dbReference type="GO" id="GO:0005759">
    <property type="term" value="C:mitochondrial matrix"/>
    <property type="evidence" value="ECO:0007669"/>
    <property type="project" value="UniProtKB-SubCell"/>
</dbReference>